<dbReference type="NCBIfam" id="TIGR00125">
    <property type="entry name" value="cyt_tran_rel"/>
    <property type="match status" value="1"/>
</dbReference>
<evidence type="ECO:0000256" key="10">
    <source>
        <dbReference type="ARBA" id="ARBA00024221"/>
    </source>
</evidence>
<evidence type="ECO:0000256" key="3">
    <source>
        <dbReference type="ARBA" id="ARBA00022516"/>
    </source>
</evidence>
<reference evidence="13 14" key="1">
    <citation type="submission" date="2018-01" db="EMBL/GenBank/DDBJ databases">
        <title>Whole genome sequencing of Histamine producing bacteria.</title>
        <authorList>
            <person name="Butler K."/>
        </authorList>
    </citation>
    <scope>NUCLEOTIDE SEQUENCE [LARGE SCALE GENOMIC DNA]</scope>
    <source>
        <strain evidence="13 14">A1-4</strain>
    </source>
</reference>
<dbReference type="InterPro" id="IPR011009">
    <property type="entry name" value="Kinase-like_dom_sf"/>
</dbReference>
<evidence type="ECO:0000313" key="14">
    <source>
        <dbReference type="Proteomes" id="UP000240728"/>
    </source>
</evidence>
<dbReference type="Pfam" id="PF01633">
    <property type="entry name" value="Choline_kinase"/>
    <property type="match status" value="1"/>
</dbReference>
<gene>
    <name evidence="13" type="ORF">C0W53_10310</name>
</gene>
<dbReference type="EC" id="2.7.7.14" evidence="10"/>
<evidence type="ECO:0000256" key="5">
    <source>
        <dbReference type="ARBA" id="ARBA00022695"/>
    </source>
</evidence>
<dbReference type="SUPFAM" id="SSF56112">
    <property type="entry name" value="Protein kinase-like (PK-like)"/>
    <property type="match status" value="1"/>
</dbReference>
<accession>A0AAX0YZD1</accession>
<evidence type="ECO:0000256" key="7">
    <source>
        <dbReference type="ARBA" id="ARBA00023209"/>
    </source>
</evidence>
<dbReference type="InterPro" id="IPR044608">
    <property type="entry name" value="Ect1/PCYT2"/>
</dbReference>
<dbReference type="GO" id="GO:0004306">
    <property type="term" value="F:ethanolamine-phosphate cytidylyltransferase activity"/>
    <property type="evidence" value="ECO:0007669"/>
    <property type="project" value="UniProtKB-EC"/>
</dbReference>
<evidence type="ECO:0000256" key="8">
    <source>
        <dbReference type="ARBA" id="ARBA00023264"/>
    </source>
</evidence>
<keyword evidence="7" id="KW-0594">Phospholipid biosynthesis</keyword>
<dbReference type="PANTHER" id="PTHR45780:SF2">
    <property type="entry name" value="ETHANOLAMINE-PHOSPHATE CYTIDYLYLTRANSFERASE"/>
    <property type="match status" value="1"/>
</dbReference>
<dbReference type="Proteomes" id="UP000240728">
    <property type="component" value="Unassembled WGS sequence"/>
</dbReference>
<evidence type="ECO:0000313" key="13">
    <source>
        <dbReference type="EMBL" id="PSX44964.1"/>
    </source>
</evidence>
<comment type="similarity">
    <text evidence="2">Belongs to the cytidylyltransferase family.</text>
</comment>
<dbReference type="SUPFAM" id="SSF52374">
    <property type="entry name" value="Nucleotidylyl transferase"/>
    <property type="match status" value="1"/>
</dbReference>
<organism evidence="13 14">
    <name type="scientific">Photobacterium kishitanii</name>
    <dbReference type="NCBI Taxonomy" id="318456"/>
    <lineage>
        <taxon>Bacteria</taxon>
        <taxon>Pseudomonadati</taxon>
        <taxon>Pseudomonadota</taxon>
        <taxon>Gammaproteobacteria</taxon>
        <taxon>Vibrionales</taxon>
        <taxon>Vibrionaceae</taxon>
        <taxon>Photobacterium</taxon>
    </lineage>
</organism>
<evidence type="ECO:0000256" key="1">
    <source>
        <dbReference type="ARBA" id="ARBA00005189"/>
    </source>
</evidence>
<comment type="pathway">
    <text evidence="1">Lipid metabolism.</text>
</comment>
<keyword evidence="5" id="KW-0548">Nucleotidyltransferase</keyword>
<keyword evidence="4" id="KW-0808">Transferase</keyword>
<proteinExistence type="inferred from homology"/>
<keyword evidence="14" id="KW-1185">Reference proteome</keyword>
<evidence type="ECO:0000256" key="11">
    <source>
        <dbReference type="ARBA" id="ARBA00031473"/>
    </source>
</evidence>
<protein>
    <recommendedName>
        <fullName evidence="10">ethanolamine-phosphate cytidylyltransferase</fullName>
        <ecNumber evidence="10">2.7.7.14</ecNumber>
    </recommendedName>
    <alternativeName>
        <fullName evidence="11">CTP:phosphoethanolamine cytidylyltransferase</fullName>
    </alternativeName>
</protein>
<dbReference type="GO" id="GO:0006646">
    <property type="term" value="P:phosphatidylethanolamine biosynthetic process"/>
    <property type="evidence" value="ECO:0007669"/>
    <property type="project" value="InterPro"/>
</dbReference>
<keyword evidence="8" id="KW-1208">Phospholipid metabolism</keyword>
<feature type="domain" description="Cytidyltransferase-like" evidence="12">
    <location>
        <begin position="11"/>
        <end position="102"/>
    </location>
</feature>
<dbReference type="GO" id="GO:0005737">
    <property type="term" value="C:cytoplasm"/>
    <property type="evidence" value="ECO:0007669"/>
    <property type="project" value="TreeGrafter"/>
</dbReference>
<dbReference type="PANTHER" id="PTHR45780">
    <property type="entry name" value="ETHANOLAMINE-PHOSPHATE CYTIDYLYLTRANSFERASE"/>
    <property type="match status" value="1"/>
</dbReference>
<sequence>MLWNMKNIIYTSGVFDLLHASHVRALKAAKAQLKFKNSKLIVGVATDEDTQAYKRKPVIPYEQRVKMIESLDFVDKVITAPLFTSEQFYKFYGITMHVQGEDDAGEIDYYKGGKDIGIMSFIGRDPIESTTSCISKLIDIVGQDFKVEPLHGGISNMTWKVSSLRSNKKHVLKYLQASSVESFSLRHDCIILGGTFALYEYIDGLVGHVTSKEMVSFFLEKKKNETKLLKSGNLELSEKNIFPSLMKYTSHEIEDKLKELNFYKEIFKENRDWCWCHNDLVRENIINTTNGIKFIDWEYAEIAPLEMDIASCIINDVIDYSDVPSEIFDMKFLSLLIIFQGLIWIQWYKVNTSKWDDSIVAQYNTKINKHIKILEIKDV</sequence>
<evidence type="ECO:0000256" key="6">
    <source>
        <dbReference type="ARBA" id="ARBA00023098"/>
    </source>
</evidence>
<dbReference type="InterPro" id="IPR004821">
    <property type="entry name" value="Cyt_trans-like"/>
</dbReference>
<keyword evidence="6" id="KW-0443">Lipid metabolism</keyword>
<comment type="caution">
    <text evidence="13">The sequence shown here is derived from an EMBL/GenBank/DDBJ whole genome shotgun (WGS) entry which is preliminary data.</text>
</comment>
<dbReference type="Gene3D" id="3.40.50.620">
    <property type="entry name" value="HUPs"/>
    <property type="match status" value="1"/>
</dbReference>
<evidence type="ECO:0000259" key="12">
    <source>
        <dbReference type="Pfam" id="PF01467"/>
    </source>
</evidence>
<dbReference type="Gene3D" id="3.90.1200.10">
    <property type="match status" value="1"/>
</dbReference>
<dbReference type="AlphaFoldDB" id="A0AAX0YZD1"/>
<dbReference type="Pfam" id="PF01467">
    <property type="entry name" value="CTP_transf_like"/>
    <property type="match status" value="1"/>
</dbReference>
<evidence type="ECO:0000256" key="4">
    <source>
        <dbReference type="ARBA" id="ARBA00022679"/>
    </source>
</evidence>
<keyword evidence="3" id="KW-0444">Lipid biosynthesis</keyword>
<name>A0AAX0YZD1_9GAMM</name>
<dbReference type="EMBL" id="PYOZ01000005">
    <property type="protein sequence ID" value="PSX44964.1"/>
    <property type="molecule type" value="Genomic_DNA"/>
</dbReference>
<evidence type="ECO:0000256" key="9">
    <source>
        <dbReference type="ARBA" id="ARBA00024191"/>
    </source>
</evidence>
<evidence type="ECO:0000256" key="2">
    <source>
        <dbReference type="ARBA" id="ARBA00010101"/>
    </source>
</evidence>
<dbReference type="InterPro" id="IPR014729">
    <property type="entry name" value="Rossmann-like_a/b/a_fold"/>
</dbReference>
<comment type="pathway">
    <text evidence="9">Phospholipid metabolism; phosphatidylethanolamine biosynthesis; phosphatidylethanolamine from ethanolamine: step 2/3.</text>
</comment>